<dbReference type="Gene3D" id="3.30.750.44">
    <property type="match status" value="1"/>
</dbReference>
<reference evidence="4" key="3">
    <citation type="submission" date="2022-06" db="EMBL/GenBank/DDBJ databases">
        <authorList>
            <person name="Hesketh-Best P.J."/>
            <person name="Koch M.J."/>
        </authorList>
    </citation>
    <scope>NUCLEOTIDE SEQUENCE</scope>
    <source>
        <strain evidence="4">PC206-O</strain>
    </source>
</reference>
<evidence type="ECO:0000259" key="2">
    <source>
        <dbReference type="SMART" id="SM00245"/>
    </source>
</evidence>
<proteinExistence type="predicted"/>
<feature type="chain" id="PRO_5011310394" evidence="1">
    <location>
        <begin position="26"/>
        <end position="408"/>
    </location>
</feature>
<dbReference type="InterPro" id="IPR036034">
    <property type="entry name" value="PDZ_sf"/>
</dbReference>
<dbReference type="GO" id="GO:0004175">
    <property type="term" value="F:endopeptidase activity"/>
    <property type="evidence" value="ECO:0007669"/>
    <property type="project" value="TreeGrafter"/>
</dbReference>
<gene>
    <name evidence="3" type="ORF">CEP68_06630</name>
    <name evidence="4" type="ORF">NJD11_11025</name>
</gene>
<dbReference type="InterPro" id="IPR005151">
    <property type="entry name" value="Tail-specific_protease"/>
</dbReference>
<dbReference type="SUPFAM" id="SSF50156">
    <property type="entry name" value="PDZ domain-like"/>
    <property type="match status" value="1"/>
</dbReference>
<dbReference type="GO" id="GO:0030288">
    <property type="term" value="C:outer membrane-bounded periplasmic space"/>
    <property type="evidence" value="ECO:0007669"/>
    <property type="project" value="TreeGrafter"/>
</dbReference>
<dbReference type="EMBL" id="CP022048">
    <property type="protein sequence ID" value="ASE39205.1"/>
    <property type="molecule type" value="Genomic_DNA"/>
</dbReference>
<dbReference type="RefSeq" id="WP_066628094.1">
    <property type="nucleotide sequence ID" value="NZ_JAMYEC010000006.1"/>
</dbReference>
<dbReference type="GO" id="GO:0007165">
    <property type="term" value="P:signal transduction"/>
    <property type="evidence" value="ECO:0007669"/>
    <property type="project" value="TreeGrafter"/>
</dbReference>
<name>A0A1Z3U7H1_BREVE</name>
<dbReference type="Pfam" id="PF03572">
    <property type="entry name" value="Peptidase_S41"/>
    <property type="match status" value="1"/>
</dbReference>
<feature type="domain" description="Tail specific protease" evidence="2">
    <location>
        <begin position="198"/>
        <end position="389"/>
    </location>
</feature>
<evidence type="ECO:0000313" key="4">
    <source>
        <dbReference type="EMBL" id="MDX2335467.1"/>
    </source>
</evidence>
<dbReference type="Pfam" id="PF14684">
    <property type="entry name" value="Tricorn_C1"/>
    <property type="match status" value="1"/>
</dbReference>
<keyword evidence="1" id="KW-0732">Signal</keyword>
<dbReference type="PANTHER" id="PTHR32060">
    <property type="entry name" value="TAIL-SPECIFIC PROTEASE"/>
    <property type="match status" value="1"/>
</dbReference>
<dbReference type="CDD" id="cd07563">
    <property type="entry name" value="Peptidase_S41_IRBP"/>
    <property type="match status" value="1"/>
</dbReference>
<dbReference type="EMBL" id="JAMYEC010000006">
    <property type="protein sequence ID" value="MDX2335467.1"/>
    <property type="molecule type" value="Genomic_DNA"/>
</dbReference>
<sequence>MDRRLMLKAALGAAVTPAISSAAWAAEPDHDVTFLNDFDELWETLRDRYCFFSDKRTDWNRVRSLYRPLARSAESDDAFGEVLRRTLAELYDPHTSLADPPAGSPRLPISDLIADWGNGQAVVTAIDEDSVASEVGLRLGDVILTVDDRPVAAVAHDLLPKCLSRPDQAARAYALNSAVAGRRGQPRRYQVATGSAAPRDLLLPIRQSAPKPNVEWRRLDDGVGYVAIRSFADDAVTESFDQALAEFRDAPGLIIDVRDNGGGDTAIARPIMGRFISETKPYALMRRRQGRGLGDFWTETVEPRGPFTYARPVVVLTNHWSGSMAEGFPMGMRGLGRATVVGTPMMGLGAAVFPITLDRTGVKAQYSAEPVYDVKGQPRWLMQPDVAVPEAEDILAAGRRVLAAATAA</sequence>
<evidence type="ECO:0000313" key="5">
    <source>
        <dbReference type="Proteomes" id="UP000197050"/>
    </source>
</evidence>
<dbReference type="InterPro" id="IPR029045">
    <property type="entry name" value="ClpP/crotonase-like_dom_sf"/>
</dbReference>
<keyword evidence="6" id="KW-1185">Reference proteome</keyword>
<evidence type="ECO:0000313" key="6">
    <source>
        <dbReference type="Proteomes" id="UP001272940"/>
    </source>
</evidence>
<dbReference type="KEGG" id="bvc:CEP68_06630"/>
<dbReference type="Proteomes" id="UP000197050">
    <property type="component" value="Chromosome"/>
</dbReference>
<protein>
    <submittedName>
        <fullName evidence="3">Peptidase S41</fullName>
    </submittedName>
    <submittedName>
        <fullName evidence="4">S41 family peptidase</fullName>
    </submittedName>
</protein>
<evidence type="ECO:0000313" key="3">
    <source>
        <dbReference type="EMBL" id="ASE39205.1"/>
    </source>
</evidence>
<dbReference type="InterPro" id="IPR028204">
    <property type="entry name" value="Tricorn_C1"/>
</dbReference>
<dbReference type="GO" id="GO:0008236">
    <property type="term" value="F:serine-type peptidase activity"/>
    <property type="evidence" value="ECO:0007669"/>
    <property type="project" value="InterPro"/>
</dbReference>
<dbReference type="PANTHER" id="PTHR32060:SF30">
    <property type="entry name" value="CARBOXY-TERMINAL PROCESSING PROTEASE CTPA"/>
    <property type="match status" value="1"/>
</dbReference>
<feature type="signal peptide" evidence="1">
    <location>
        <begin position="1"/>
        <end position="25"/>
    </location>
</feature>
<reference evidence="5" key="1">
    <citation type="submission" date="2017-06" db="EMBL/GenBank/DDBJ databases">
        <title>FDA dAtabase for Regulatory Grade micrObial Sequences (FDA-ARGOS): Supporting development and validation of Infectious Disease Dx tests.</title>
        <authorList>
            <person name="Minogue T."/>
            <person name="Wolcott M."/>
            <person name="Wasieloski L."/>
            <person name="Aguilar W."/>
            <person name="Moore D."/>
            <person name="Tallon L."/>
            <person name="Sadzewicz L."/>
            <person name="Sengamalay N."/>
            <person name="Ott S."/>
            <person name="Godinez A."/>
            <person name="Nagaraj S."/>
            <person name="Nadendla S."/>
            <person name="Geyer C."/>
            <person name="Sichtig H."/>
        </authorList>
    </citation>
    <scope>NUCLEOTIDE SEQUENCE [LARGE SCALE GENOMIC DNA]</scope>
    <source>
        <strain evidence="5">FDAARGOS_289</strain>
    </source>
</reference>
<organism evidence="3 5">
    <name type="scientific">Brevundimonas vesicularis</name>
    <name type="common">Pseudomonas vesicularis</name>
    <dbReference type="NCBI Taxonomy" id="41276"/>
    <lineage>
        <taxon>Bacteria</taxon>
        <taxon>Pseudomonadati</taxon>
        <taxon>Pseudomonadota</taxon>
        <taxon>Alphaproteobacteria</taxon>
        <taxon>Caulobacterales</taxon>
        <taxon>Caulobacteraceae</taxon>
        <taxon>Brevundimonas</taxon>
    </lineage>
</organism>
<dbReference type="SMART" id="SM00245">
    <property type="entry name" value="TSPc"/>
    <property type="match status" value="1"/>
</dbReference>
<accession>A0A1Z3U7H1</accession>
<dbReference type="Gene3D" id="2.30.42.10">
    <property type="match status" value="1"/>
</dbReference>
<evidence type="ECO:0000256" key="1">
    <source>
        <dbReference type="SAM" id="SignalP"/>
    </source>
</evidence>
<dbReference type="AlphaFoldDB" id="A0A1Z3U7H1"/>
<reference evidence="3" key="2">
    <citation type="submission" date="2017-12" db="EMBL/GenBank/DDBJ databases">
        <title>FDA dAtabase for Regulatory Grade micrObial Sequences (FDA-ARGOS): Supporting development and validation of Infectious Disease Dx tests.</title>
        <authorList>
            <person name="Campos J."/>
            <person name="Goldberg B."/>
            <person name="Tallon L."/>
            <person name="Sadzewicz L."/>
            <person name="Sengamalay N."/>
            <person name="Ott S."/>
            <person name="Godinez A."/>
            <person name="Nagaraj S."/>
            <person name="Vavikolanu K."/>
            <person name="Vyas G."/>
            <person name="Nadendla S."/>
            <person name="Aluvathingal J."/>
            <person name="Geyer C."/>
            <person name="Nandy P."/>
            <person name="Hobson J."/>
            <person name="Sichtig H."/>
        </authorList>
    </citation>
    <scope>NUCLEOTIDE SEQUENCE</scope>
    <source>
        <strain evidence="3">FDAARGOS_289</strain>
    </source>
</reference>
<dbReference type="SUPFAM" id="SSF52096">
    <property type="entry name" value="ClpP/crotonase"/>
    <property type="match status" value="1"/>
</dbReference>
<dbReference type="GO" id="GO:0006508">
    <property type="term" value="P:proteolysis"/>
    <property type="evidence" value="ECO:0007669"/>
    <property type="project" value="InterPro"/>
</dbReference>
<dbReference type="Gene3D" id="3.90.226.10">
    <property type="entry name" value="2-enoyl-CoA Hydratase, Chain A, domain 1"/>
    <property type="match status" value="1"/>
</dbReference>
<dbReference type="Proteomes" id="UP001272940">
    <property type="component" value="Unassembled WGS sequence"/>
</dbReference>
<reference evidence="4 6" key="4">
    <citation type="journal article" date="2023" name="FEMS Microbes">
        <title>Whole genomes of deep-sea sponge-associated bacteria exhibit high novel natural product potential.</title>
        <authorList>
            <person name="Hesketh-Best P.J."/>
            <person name="January G.G."/>
            <person name="Koch M.J."/>
            <person name="Warburton P.J."/>
            <person name="Howell K.L."/>
            <person name="Upton M."/>
        </authorList>
    </citation>
    <scope>NUCLEOTIDE SEQUENCE [LARGE SCALE GENOMIC DNA]</scope>
    <source>
        <strain evidence="4 6">PC206-O</strain>
    </source>
</reference>